<dbReference type="RefSeq" id="WP_183930810.1">
    <property type="nucleotide sequence ID" value="NZ_JACIGM010000026.1"/>
</dbReference>
<gene>
    <name evidence="1" type="ORF">GGE12_007115</name>
</gene>
<organism evidence="1 2">
    <name type="scientific">Rhizobium mongolense</name>
    <dbReference type="NCBI Taxonomy" id="57676"/>
    <lineage>
        <taxon>Bacteria</taxon>
        <taxon>Pseudomonadati</taxon>
        <taxon>Pseudomonadota</taxon>
        <taxon>Alphaproteobacteria</taxon>
        <taxon>Hyphomicrobiales</taxon>
        <taxon>Rhizobiaceae</taxon>
        <taxon>Rhizobium/Agrobacterium group</taxon>
        <taxon>Rhizobium</taxon>
    </lineage>
</organism>
<dbReference type="AlphaFoldDB" id="A0A7W6RVP2"/>
<proteinExistence type="predicted"/>
<evidence type="ECO:0000313" key="1">
    <source>
        <dbReference type="EMBL" id="MBB4279302.1"/>
    </source>
</evidence>
<name>A0A7W6RVP2_9HYPH</name>
<protein>
    <submittedName>
        <fullName evidence="1">Uncharacterized protein</fullName>
    </submittedName>
</protein>
<sequence>MASRRLHRLIAEQQQGLDDYPDVIVKFDANWRVIRHISKKSLILQHRAVSPYYVGKWRTADTASTAYDMMDLCMDITHDLDKLKEISAACEQNS</sequence>
<dbReference type="EMBL" id="JACIGM010000026">
    <property type="protein sequence ID" value="MBB4279302.1"/>
    <property type="molecule type" value="Genomic_DNA"/>
</dbReference>
<evidence type="ECO:0000313" key="2">
    <source>
        <dbReference type="Proteomes" id="UP000533641"/>
    </source>
</evidence>
<accession>A0A7W6RVP2</accession>
<reference evidence="1 2" key="1">
    <citation type="submission" date="2020-08" db="EMBL/GenBank/DDBJ databases">
        <title>Genomic Encyclopedia of Type Strains, Phase IV (KMG-V): Genome sequencing to study the core and pangenomes of soil and plant-associated prokaryotes.</title>
        <authorList>
            <person name="Whitman W."/>
        </authorList>
    </citation>
    <scope>NUCLEOTIDE SEQUENCE [LARGE SCALE GENOMIC DNA]</scope>
    <source>
        <strain evidence="1 2">SEMIA 402</strain>
    </source>
</reference>
<dbReference type="Proteomes" id="UP000533641">
    <property type="component" value="Unassembled WGS sequence"/>
</dbReference>
<comment type="caution">
    <text evidence="1">The sequence shown here is derived from an EMBL/GenBank/DDBJ whole genome shotgun (WGS) entry which is preliminary data.</text>
</comment>